<reference evidence="1" key="2">
    <citation type="submission" date="2006-01" db="EMBL/GenBank/DDBJ databases">
        <authorList>
            <person name="Genoscope"/>
        </authorList>
    </citation>
    <scope>NUCLEOTIDE SEQUENCE</scope>
</reference>
<accession>Q1Q7D1</accession>
<organism evidence="1">
    <name type="scientific">Kuenenia stuttgartiensis</name>
    <dbReference type="NCBI Taxonomy" id="174633"/>
    <lineage>
        <taxon>Bacteria</taxon>
        <taxon>Pseudomonadati</taxon>
        <taxon>Planctomycetota</taxon>
        <taxon>Candidatus Brocadiia</taxon>
        <taxon>Candidatus Brocadiales</taxon>
        <taxon>Candidatus Brocadiaceae</taxon>
        <taxon>Candidatus Kuenenia</taxon>
    </lineage>
</organism>
<dbReference type="AlphaFoldDB" id="Q1Q7D1"/>
<proteinExistence type="predicted"/>
<reference evidence="2 3" key="3">
    <citation type="submission" date="2020-02" db="EMBL/GenBank/DDBJ databases">
        <title>Newly sequenced genome of strain CSTR1 showed variability in Candidatus Kuenenia stuttgartiensis genomes.</title>
        <authorList>
            <person name="Ding C."/>
            <person name="Adrian L."/>
        </authorList>
    </citation>
    <scope>NUCLEOTIDE SEQUENCE [LARGE SCALE GENOMIC DNA]</scope>
    <source>
        <strain evidence="2 3">CSTR1</strain>
    </source>
</reference>
<evidence type="ECO:0000313" key="3">
    <source>
        <dbReference type="Proteomes" id="UP000501926"/>
    </source>
</evidence>
<dbReference type="EMBL" id="CP049055">
    <property type="protein sequence ID" value="QII12066.1"/>
    <property type="molecule type" value="Genomic_DNA"/>
</dbReference>
<reference evidence="1" key="1">
    <citation type="journal article" date="2006" name="Nature">
        <title>Deciphering the evolution and metabolism of an anammox bacterium from a community genome.</title>
        <authorList>
            <person name="Strous M."/>
            <person name="Pelletier E."/>
            <person name="Mangenot S."/>
            <person name="Rattei T."/>
            <person name="Lehner A."/>
            <person name="Taylor M.W."/>
            <person name="Horn M."/>
            <person name="Daims H."/>
            <person name="Bartol-Mavel D."/>
            <person name="Wincker P."/>
            <person name="Barbe V."/>
            <person name="Fonknechten N."/>
            <person name="Vallenet D."/>
            <person name="Segurens B."/>
            <person name="Schenowitz-Truong C."/>
            <person name="Medigue C."/>
            <person name="Collingro A."/>
            <person name="Snel B."/>
            <person name="Dutilh B.E."/>
            <person name="OpDenCamp H.J.M."/>
            <person name="vanDerDrift C."/>
            <person name="Cirpus I."/>
            <person name="vanDePas-Schoonen K.T."/>
            <person name="Harhangi H.R."/>
            <person name="vanNiftrik L."/>
            <person name="Schmid M."/>
            <person name="Keltjens J."/>
            <person name="vanDeVossenberg J."/>
            <person name="Kartal B."/>
            <person name="Meier H."/>
            <person name="Frishman D."/>
            <person name="Huynen M.A."/>
            <person name="Mewes H."/>
            <person name="Weissenbach J."/>
            <person name="Jetten M.S.M."/>
            <person name="Wagner M."/>
            <person name="LePaslier D."/>
        </authorList>
    </citation>
    <scope>NUCLEOTIDE SEQUENCE</scope>
</reference>
<evidence type="ECO:0000313" key="1">
    <source>
        <dbReference type="EMBL" id="CAJ73485.1"/>
    </source>
</evidence>
<protein>
    <submittedName>
        <fullName evidence="1">Uncharacterized protein</fullName>
    </submittedName>
</protein>
<dbReference type="Proteomes" id="UP000501926">
    <property type="component" value="Chromosome"/>
</dbReference>
<dbReference type="EMBL" id="CT573071">
    <property type="protein sequence ID" value="CAJ73485.1"/>
    <property type="molecule type" value="Genomic_DNA"/>
</dbReference>
<evidence type="ECO:0000313" key="2">
    <source>
        <dbReference type="EMBL" id="QII12066.1"/>
    </source>
</evidence>
<gene>
    <name evidence="2" type="ORF">KsCSTR_26870</name>
    <name evidence="1" type="ORF">kuste2735</name>
</gene>
<sequence length="77" mass="9165">MVFFLYREFFKKLKCYFFYTKAPNRQGGVSPPKPLTKREHPRFFVKMPLAGRERIVTQASSLRVKCHKQDACVTMYN</sequence>
<name>Q1Q7D1_KUEST</name>